<dbReference type="InterPro" id="IPR004158">
    <property type="entry name" value="DUF247_pln"/>
</dbReference>
<keyword evidence="1" id="KW-1133">Transmembrane helix</keyword>
<feature type="transmembrane region" description="Helical" evidence="1">
    <location>
        <begin position="372"/>
        <end position="395"/>
    </location>
</feature>
<dbReference type="PANTHER" id="PTHR31170">
    <property type="entry name" value="BNAC04G53230D PROTEIN"/>
    <property type="match status" value="1"/>
</dbReference>
<evidence type="ECO:0000256" key="1">
    <source>
        <dbReference type="SAM" id="Phobius"/>
    </source>
</evidence>
<dbReference type="Pfam" id="PF03140">
    <property type="entry name" value="DUF247"/>
    <property type="match status" value="1"/>
</dbReference>
<dbReference type="STRING" id="15368.A0A0Q3EKT6"/>
<dbReference type="PANTHER" id="PTHR31170:SF18">
    <property type="entry name" value="(WILD MALAYSIAN BANANA) HYPOTHETICAL PROTEIN"/>
    <property type="match status" value="1"/>
</dbReference>
<dbReference type="ExpressionAtlas" id="A0A0Q3EKT6">
    <property type="expression patterns" value="baseline and differential"/>
</dbReference>
<dbReference type="Gramene" id="KQJ88230">
    <property type="protein sequence ID" value="KQJ88230"/>
    <property type="gene ID" value="BRADI_4g16496v3"/>
</dbReference>
<keyword evidence="1" id="KW-0472">Membrane</keyword>
<accession>A0A0Q3EKT6</accession>
<evidence type="ECO:0000313" key="4">
    <source>
        <dbReference type="Proteomes" id="UP000008810"/>
    </source>
</evidence>
<dbReference type="Proteomes" id="UP000008810">
    <property type="component" value="Chromosome 4"/>
</dbReference>
<evidence type="ECO:0000313" key="2">
    <source>
        <dbReference type="EMBL" id="KQJ88230.1"/>
    </source>
</evidence>
<reference evidence="2" key="2">
    <citation type="submission" date="2017-06" db="EMBL/GenBank/DDBJ databases">
        <title>WGS assembly of Brachypodium distachyon.</title>
        <authorList>
            <consortium name="The International Brachypodium Initiative"/>
            <person name="Lucas S."/>
            <person name="Harmon-Smith M."/>
            <person name="Lail K."/>
            <person name="Tice H."/>
            <person name="Grimwood J."/>
            <person name="Bruce D."/>
            <person name="Barry K."/>
            <person name="Shu S."/>
            <person name="Lindquist E."/>
            <person name="Wang M."/>
            <person name="Pitluck S."/>
            <person name="Vogel J.P."/>
            <person name="Garvin D.F."/>
            <person name="Mockler T.C."/>
            <person name="Schmutz J."/>
            <person name="Rokhsar D."/>
            <person name="Bevan M.W."/>
        </authorList>
    </citation>
    <scope>NUCLEOTIDE SEQUENCE</scope>
    <source>
        <strain evidence="2">Bd21</strain>
    </source>
</reference>
<dbReference type="EMBL" id="CM000883">
    <property type="protein sequence ID" value="KQJ88230.1"/>
    <property type="molecule type" value="Genomic_DNA"/>
</dbReference>
<dbReference type="OrthoDB" id="1846188at2759"/>
<evidence type="ECO:0000313" key="3">
    <source>
        <dbReference type="EnsemblPlants" id="KQJ88230"/>
    </source>
</evidence>
<proteinExistence type="predicted"/>
<name>A0A0Q3EKT6_BRADI</name>
<organism evidence="2">
    <name type="scientific">Brachypodium distachyon</name>
    <name type="common">Purple false brome</name>
    <name type="synonym">Trachynia distachya</name>
    <dbReference type="NCBI Taxonomy" id="15368"/>
    <lineage>
        <taxon>Eukaryota</taxon>
        <taxon>Viridiplantae</taxon>
        <taxon>Streptophyta</taxon>
        <taxon>Embryophyta</taxon>
        <taxon>Tracheophyta</taxon>
        <taxon>Spermatophyta</taxon>
        <taxon>Magnoliopsida</taxon>
        <taxon>Liliopsida</taxon>
        <taxon>Poales</taxon>
        <taxon>Poaceae</taxon>
        <taxon>BOP clade</taxon>
        <taxon>Pooideae</taxon>
        <taxon>Stipodae</taxon>
        <taxon>Brachypodieae</taxon>
        <taxon>Brachypodium</taxon>
    </lineage>
</organism>
<keyword evidence="1" id="KW-0812">Transmembrane</keyword>
<sequence>MAEKEKAQWAAQYIYRVPAFIKNLNRGAYKPRTVSLGPYHYGDRELQPMESHKRRALAHVLQRAGKTEKNDLVKAMEEVAEQLLNAYTDLSDDWRRSRRRDDFLQMMATDGCFLLEVMRADAGTNLKDYDSNDPIFSVHGQLYAIPYIRNDMLMIENQLPLLVLERIVALELSYSTVRIIVNRMVLKFMPSSRLATEDDAAGLHPLDISRQSLVFDPSEYKNSIIKSSAAKLYKSGIRFEVGDIGFDDKHGVLSMPFLLVDDSTEQMLLNMMAFERLHVSATNEVTMYVLFMEVIVKTAKDVKRLHNDGLIHNLVGEDVAVAKMFNRLTSDIEKKPHPVHEEMDEYIRKHRLRKKLFESRDYLSHTHFRNPWTAISLLAAIALFALAIVQTIYTVRQR</sequence>
<reference evidence="3" key="3">
    <citation type="submission" date="2018-08" db="UniProtKB">
        <authorList>
            <consortium name="EnsemblPlants"/>
        </authorList>
    </citation>
    <scope>IDENTIFICATION</scope>
    <source>
        <strain evidence="3">cv. Bd21</strain>
    </source>
</reference>
<dbReference type="AlphaFoldDB" id="A0A0Q3EKT6"/>
<gene>
    <name evidence="2" type="ORF">BRADI_4g16496v3</name>
</gene>
<keyword evidence="4" id="KW-1185">Reference proteome</keyword>
<dbReference type="EnsemblPlants" id="KQJ88230">
    <property type="protein sequence ID" value="KQJ88230"/>
    <property type="gene ID" value="BRADI_4g16496v3"/>
</dbReference>
<protein>
    <submittedName>
        <fullName evidence="2 3">Uncharacterized protein</fullName>
    </submittedName>
</protein>
<reference evidence="2 3" key="1">
    <citation type="journal article" date="2010" name="Nature">
        <title>Genome sequencing and analysis of the model grass Brachypodium distachyon.</title>
        <authorList>
            <consortium name="International Brachypodium Initiative"/>
        </authorList>
    </citation>
    <scope>NUCLEOTIDE SEQUENCE [LARGE SCALE GENOMIC DNA]</scope>
    <source>
        <strain evidence="2 3">Bd21</strain>
    </source>
</reference>
<dbReference type="InParanoid" id="A0A0Q3EKT6"/>